<dbReference type="Proteomes" id="UP000323454">
    <property type="component" value="Unassembled WGS sequence"/>
</dbReference>
<proteinExistence type="predicted"/>
<accession>A0A5B2XUS1</accession>
<evidence type="ECO:0008006" key="3">
    <source>
        <dbReference type="Google" id="ProtNLM"/>
    </source>
</evidence>
<dbReference type="AlphaFoldDB" id="A0A5B2XUS1"/>
<evidence type="ECO:0000313" key="1">
    <source>
        <dbReference type="EMBL" id="KAA2266554.1"/>
    </source>
</evidence>
<keyword evidence="2" id="KW-1185">Reference proteome</keyword>
<reference evidence="1 2" key="2">
    <citation type="submission" date="2019-09" db="EMBL/GenBank/DDBJ databases">
        <authorList>
            <person name="Jin C."/>
        </authorList>
    </citation>
    <scope>NUCLEOTIDE SEQUENCE [LARGE SCALE GENOMIC DNA]</scope>
    <source>
        <strain evidence="1 2">AN110305</strain>
    </source>
</reference>
<name>A0A5B2XUS1_9PSEU</name>
<comment type="caution">
    <text evidence="1">The sequence shown here is derived from an EMBL/GenBank/DDBJ whole genome shotgun (WGS) entry which is preliminary data.</text>
</comment>
<dbReference type="Gene3D" id="3.90.1580.10">
    <property type="entry name" value="paralog of FGE (formylglycine-generating enzyme)"/>
    <property type="match status" value="1"/>
</dbReference>
<gene>
    <name evidence="1" type="ORF">F0L68_02115</name>
</gene>
<dbReference type="RefSeq" id="WP_149847661.1">
    <property type="nucleotide sequence ID" value="NZ_VUOB01000002.1"/>
</dbReference>
<organism evidence="1 2">
    <name type="scientific">Solihabitans fulvus</name>
    <dbReference type="NCBI Taxonomy" id="1892852"/>
    <lineage>
        <taxon>Bacteria</taxon>
        <taxon>Bacillati</taxon>
        <taxon>Actinomycetota</taxon>
        <taxon>Actinomycetes</taxon>
        <taxon>Pseudonocardiales</taxon>
        <taxon>Pseudonocardiaceae</taxon>
        <taxon>Solihabitans</taxon>
    </lineage>
</organism>
<protein>
    <recommendedName>
        <fullName evidence="3">Formylglycine-generating enzyme, required for sulfatase activity, contains SUMF1/FGE domain</fullName>
    </recommendedName>
</protein>
<dbReference type="SUPFAM" id="SSF56436">
    <property type="entry name" value="C-type lectin-like"/>
    <property type="match status" value="2"/>
</dbReference>
<sequence length="316" mass="33498">MITDAAEWRMLDDGAARAVASSIAHRVGGTLLGVRAHEFAGRTGRTALFDVRGQRFSLVPGGEVAVGYDGGRFVATPEQSASYATSAAESGLRLDLQEFVDSMTSAPRTVVLPPLLVSVAAVEAGAVAVPPDHPDIVRLIADARAAQPSTTPAPGYQIEWSSEARVILGADWTVRSAWLLDCPLYEEEVDRLAAIGQRLLTPDEWEHACGGGAPTLFRWGDTYPAGGDPYSAAEGPHLLPNIFGLEIGQDPYQDERTADPGVVCGGDGGSAVHGGGGEFVSWLTVATAFRDTEYAEWLRDTDDVDHLHVRPAIPLA</sequence>
<dbReference type="OrthoDB" id="4050476at2"/>
<dbReference type="InterPro" id="IPR042095">
    <property type="entry name" value="SUMF_sf"/>
</dbReference>
<dbReference type="EMBL" id="VUOB01000002">
    <property type="protein sequence ID" value="KAA2266554.1"/>
    <property type="molecule type" value="Genomic_DNA"/>
</dbReference>
<reference evidence="1 2" key="1">
    <citation type="submission" date="2019-09" db="EMBL/GenBank/DDBJ databases">
        <title>Goodfellowia gen. nov., a new genus of the Pseudonocardineae related to Actinoalloteichus, containing Goodfellowia coeruleoviolacea gen. nov., comb. nov. gen. nov., comb. nov.</title>
        <authorList>
            <person name="Labeda D."/>
        </authorList>
    </citation>
    <scope>NUCLEOTIDE SEQUENCE [LARGE SCALE GENOMIC DNA]</scope>
    <source>
        <strain evidence="1 2">AN110305</strain>
    </source>
</reference>
<dbReference type="InterPro" id="IPR016187">
    <property type="entry name" value="CTDL_fold"/>
</dbReference>
<evidence type="ECO:0000313" key="2">
    <source>
        <dbReference type="Proteomes" id="UP000323454"/>
    </source>
</evidence>